<feature type="domain" description="PASTA" evidence="2">
    <location>
        <begin position="39"/>
        <end position="105"/>
    </location>
</feature>
<dbReference type="Gene3D" id="3.30.10.20">
    <property type="match status" value="3"/>
</dbReference>
<dbReference type="PROSITE" id="PS51178">
    <property type="entry name" value="PASTA"/>
    <property type="match status" value="1"/>
</dbReference>
<keyword evidence="4" id="KW-1185">Reference proteome</keyword>
<evidence type="ECO:0000313" key="3">
    <source>
        <dbReference type="EMBL" id="QEC55224.1"/>
    </source>
</evidence>
<dbReference type="InterPro" id="IPR005543">
    <property type="entry name" value="PASTA_dom"/>
</dbReference>
<dbReference type="Pfam" id="PF03793">
    <property type="entry name" value="PASTA"/>
    <property type="match status" value="2"/>
</dbReference>
<keyword evidence="1" id="KW-0472">Membrane</keyword>
<reference evidence="3 4" key="1">
    <citation type="journal article" date="2015" name="Int. J. Syst. Evol. Microbiol.">
        <title>Flavisolibacter ginsenosidimutans sp. nov., with ginsenoside-converting activity isolated from soil used for cultivating ginseng.</title>
        <authorList>
            <person name="Zhao Y."/>
            <person name="Liu Q."/>
            <person name="Kang M.S."/>
            <person name="Jin F."/>
            <person name="Yu H."/>
            <person name="Im W.T."/>
        </authorList>
    </citation>
    <scope>NUCLEOTIDE SEQUENCE [LARGE SCALE GENOMIC DNA]</scope>
    <source>
        <strain evidence="3 4">Gsoil 636</strain>
    </source>
</reference>
<dbReference type="CDD" id="cd06577">
    <property type="entry name" value="PASTA_pknB"/>
    <property type="match status" value="3"/>
</dbReference>
<keyword evidence="1" id="KW-0812">Transmembrane</keyword>
<dbReference type="KEGG" id="fgg:FSB75_04655"/>
<dbReference type="AlphaFoldDB" id="A0A5B8UF80"/>
<proteinExistence type="predicted"/>
<dbReference type="SMART" id="SM00740">
    <property type="entry name" value="PASTA"/>
    <property type="match status" value="3"/>
</dbReference>
<evidence type="ECO:0000256" key="1">
    <source>
        <dbReference type="SAM" id="Phobius"/>
    </source>
</evidence>
<dbReference type="EMBL" id="CP042433">
    <property type="protein sequence ID" value="QEC55224.1"/>
    <property type="molecule type" value="Genomic_DNA"/>
</dbReference>
<dbReference type="OrthoDB" id="9803895at2"/>
<keyword evidence="1" id="KW-1133">Transmembrane helix</keyword>
<dbReference type="Proteomes" id="UP000321204">
    <property type="component" value="Chromosome"/>
</dbReference>
<evidence type="ECO:0000313" key="4">
    <source>
        <dbReference type="Proteomes" id="UP000321204"/>
    </source>
</evidence>
<name>A0A5B8UF80_9BACT</name>
<dbReference type="RefSeq" id="WP_146783496.1">
    <property type="nucleotide sequence ID" value="NZ_BAABIO010000006.1"/>
</dbReference>
<sequence>MFKFLHTKPFWLHILLALGIVFLILFLFVLSLNWITKHGESNTVPAVTGKSLRDAQSILDKKSFDLIIQDSVYYDSLPPGQILKQIPEADEVVKINRTVYVTINRYVAPDVEMPNLKGYSYKNAELTLKNLGLKIGDTTFRPDFAKNTVLEASFHGNPISVGTKIKMGSTIDLVLGLGVSDELIPVPELVGRTFSEAKALLDAQGLILGAPVFKPEVTDKENAFVYEQRPSPKTEDGKRLSIRPGQMVDLFLQVEKPVTDSLTAKPPVNPPPANQKQ</sequence>
<protein>
    <submittedName>
        <fullName evidence="3">PASTA domain-containing protein</fullName>
    </submittedName>
</protein>
<accession>A0A5B8UF80</accession>
<organism evidence="3 4">
    <name type="scientific">Flavisolibacter ginsenosidimutans</name>
    <dbReference type="NCBI Taxonomy" id="661481"/>
    <lineage>
        <taxon>Bacteria</taxon>
        <taxon>Pseudomonadati</taxon>
        <taxon>Bacteroidota</taxon>
        <taxon>Chitinophagia</taxon>
        <taxon>Chitinophagales</taxon>
        <taxon>Chitinophagaceae</taxon>
        <taxon>Flavisolibacter</taxon>
    </lineage>
</organism>
<evidence type="ECO:0000259" key="2">
    <source>
        <dbReference type="PROSITE" id="PS51178"/>
    </source>
</evidence>
<feature type="transmembrane region" description="Helical" evidence="1">
    <location>
        <begin position="12"/>
        <end position="35"/>
    </location>
</feature>
<gene>
    <name evidence="3" type="ORF">FSB75_04655</name>
</gene>